<dbReference type="EMBL" id="CAICTM010000757">
    <property type="protein sequence ID" value="CAB9516063.1"/>
    <property type="molecule type" value="Genomic_DNA"/>
</dbReference>
<dbReference type="AlphaFoldDB" id="A0A9N8E842"/>
<keyword evidence="3 9" id="KW-0690">Ribosome biogenesis</keyword>
<dbReference type="InterPro" id="IPR007504">
    <property type="entry name" value="H/ACA_rnp_Gar1/Naf1"/>
</dbReference>
<feature type="transmembrane region" description="Helical" evidence="11">
    <location>
        <begin position="224"/>
        <end position="244"/>
    </location>
</feature>
<keyword evidence="11" id="KW-0472">Membrane</keyword>
<keyword evidence="5 9" id="KW-0694">RNA-binding</keyword>
<reference evidence="12" key="1">
    <citation type="submission" date="2020-06" db="EMBL/GenBank/DDBJ databases">
        <authorList>
            <consortium name="Plant Systems Biology data submission"/>
        </authorList>
    </citation>
    <scope>NUCLEOTIDE SEQUENCE</scope>
    <source>
        <strain evidence="12">D6</strain>
    </source>
</reference>
<protein>
    <recommendedName>
        <fullName evidence="9">H/ACA ribonucleoprotein complex subunit</fullName>
    </recommendedName>
</protein>
<comment type="subunit">
    <text evidence="9">Component of the small nucleolar ribonucleoprotein particles containing H/ACA-type snoRNAs (H/ACA snoRNPs).</text>
</comment>
<feature type="compositionally biased region" description="Gly residues" evidence="10">
    <location>
        <begin position="1"/>
        <end position="26"/>
    </location>
</feature>
<organism evidence="12 13">
    <name type="scientific">Seminavis robusta</name>
    <dbReference type="NCBI Taxonomy" id="568900"/>
    <lineage>
        <taxon>Eukaryota</taxon>
        <taxon>Sar</taxon>
        <taxon>Stramenopiles</taxon>
        <taxon>Ochrophyta</taxon>
        <taxon>Bacillariophyta</taxon>
        <taxon>Bacillariophyceae</taxon>
        <taxon>Bacillariophycidae</taxon>
        <taxon>Naviculales</taxon>
        <taxon>Naviculaceae</taxon>
        <taxon>Seminavis</taxon>
    </lineage>
</organism>
<name>A0A9N8E842_9STRA</name>
<comment type="subcellular location">
    <subcellularLocation>
        <location evidence="2 9">Nucleus</location>
        <location evidence="2 9">Nucleolus</location>
    </subcellularLocation>
    <subcellularLocation>
        <location evidence="1">Plastid</location>
        <location evidence="1">Chloroplast</location>
    </subcellularLocation>
</comment>
<evidence type="ECO:0000256" key="9">
    <source>
        <dbReference type="RuleBase" id="RU364004"/>
    </source>
</evidence>
<evidence type="ECO:0000256" key="6">
    <source>
        <dbReference type="ARBA" id="ARBA00023242"/>
    </source>
</evidence>
<feature type="region of interest" description="Disordered" evidence="10">
    <location>
        <begin position="1"/>
        <end position="37"/>
    </location>
</feature>
<dbReference type="GO" id="GO:0031429">
    <property type="term" value="C:box H/ACA snoRNP complex"/>
    <property type="evidence" value="ECO:0007669"/>
    <property type="project" value="TreeGrafter"/>
</dbReference>
<keyword evidence="6 9" id="KW-0539">Nucleus</keyword>
<evidence type="ECO:0000256" key="3">
    <source>
        <dbReference type="ARBA" id="ARBA00022517"/>
    </source>
</evidence>
<dbReference type="SUPFAM" id="SSF50447">
    <property type="entry name" value="Translation proteins"/>
    <property type="match status" value="1"/>
</dbReference>
<dbReference type="OrthoDB" id="2187159at2759"/>
<keyword evidence="7 9" id="KW-0687">Ribonucleoprotein</keyword>
<evidence type="ECO:0000256" key="11">
    <source>
        <dbReference type="SAM" id="Phobius"/>
    </source>
</evidence>
<evidence type="ECO:0000256" key="7">
    <source>
        <dbReference type="ARBA" id="ARBA00023274"/>
    </source>
</evidence>
<proteinExistence type="inferred from homology"/>
<dbReference type="InterPro" id="IPR038664">
    <property type="entry name" value="Gar1/Naf1_Cbf5-bd_sf"/>
</dbReference>
<evidence type="ECO:0000256" key="4">
    <source>
        <dbReference type="ARBA" id="ARBA00022552"/>
    </source>
</evidence>
<accession>A0A9N8E842</accession>
<keyword evidence="4 9" id="KW-0698">rRNA processing</keyword>
<evidence type="ECO:0000256" key="2">
    <source>
        <dbReference type="ARBA" id="ARBA00004604"/>
    </source>
</evidence>
<evidence type="ECO:0000256" key="1">
    <source>
        <dbReference type="ARBA" id="ARBA00004229"/>
    </source>
</evidence>
<comment type="similarity">
    <text evidence="8 9">Belongs to the GAR1 family.</text>
</comment>
<evidence type="ECO:0000256" key="5">
    <source>
        <dbReference type="ARBA" id="ARBA00022884"/>
    </source>
</evidence>
<comment type="caution">
    <text evidence="12">The sequence shown here is derived from an EMBL/GenBank/DDBJ whole genome shotgun (WGS) entry which is preliminary data.</text>
</comment>
<dbReference type="Proteomes" id="UP001153069">
    <property type="component" value="Unassembled WGS sequence"/>
</dbReference>
<sequence length="254" mass="27517">MRSASGGRGGRGWSPGGRGGRGGGRGGRGRSFREEGPPDEIVEAGMVSHDCESELVCKWTIPEKVPYFNAGVYLKNKKRVGKVDEILGKVAHIMFTVKMDPGVLSKSFEPDDLVYPWSGGGRGVEEEVVDGFPEAVEEEWAAEEEGPQAEEEEAEGLAAGVVVRRAEVEEGVDSSLSPLTLFYTNINQVSRPFYFNSFIFLHTKTCIQYASFLFSFWINRSPKGFLLVVVLASAAVEVAAGAAATRARCSSVKN</sequence>
<dbReference type="PANTHER" id="PTHR23237">
    <property type="entry name" value="NUCLEOLAR PROTEIN FAMILY A MEMBER 1 SNORNP PROTEIN GAR1"/>
    <property type="match status" value="1"/>
</dbReference>
<dbReference type="InterPro" id="IPR009000">
    <property type="entry name" value="Transl_B-barrel_sf"/>
</dbReference>
<keyword evidence="13" id="KW-1185">Reference proteome</keyword>
<keyword evidence="11" id="KW-1133">Transmembrane helix</keyword>
<dbReference type="Gene3D" id="2.40.10.230">
    <property type="entry name" value="Probable tRNA pseudouridine synthase domain"/>
    <property type="match status" value="1"/>
</dbReference>
<feature type="transmembrane region" description="Helical" evidence="11">
    <location>
        <begin position="193"/>
        <end position="218"/>
    </location>
</feature>
<evidence type="ECO:0000313" key="13">
    <source>
        <dbReference type="Proteomes" id="UP001153069"/>
    </source>
</evidence>
<keyword evidence="11" id="KW-0812">Transmembrane</keyword>
<evidence type="ECO:0000256" key="10">
    <source>
        <dbReference type="SAM" id="MobiDB-lite"/>
    </source>
</evidence>
<evidence type="ECO:0000313" key="12">
    <source>
        <dbReference type="EMBL" id="CAB9516063.1"/>
    </source>
</evidence>
<dbReference type="GO" id="GO:0034513">
    <property type="term" value="F:box H/ACA snoRNA binding"/>
    <property type="evidence" value="ECO:0007669"/>
    <property type="project" value="TreeGrafter"/>
</dbReference>
<evidence type="ECO:0000256" key="8">
    <source>
        <dbReference type="ARBA" id="ARBA00038293"/>
    </source>
</evidence>
<dbReference type="GO" id="GO:0000454">
    <property type="term" value="P:snoRNA guided rRNA pseudouridine synthesis"/>
    <property type="evidence" value="ECO:0007669"/>
    <property type="project" value="TreeGrafter"/>
</dbReference>
<gene>
    <name evidence="12" type="ORF">SEMRO_758_G198070.1</name>
</gene>
<dbReference type="GO" id="GO:0009507">
    <property type="term" value="C:chloroplast"/>
    <property type="evidence" value="ECO:0007669"/>
    <property type="project" value="UniProtKB-SubCell"/>
</dbReference>
<dbReference type="PANTHER" id="PTHR23237:SF6">
    <property type="entry name" value="H_ACA RIBONUCLEOPROTEIN COMPLEX SUBUNIT 1"/>
    <property type="match status" value="1"/>
</dbReference>
<dbReference type="Pfam" id="PF04410">
    <property type="entry name" value="Gar1"/>
    <property type="match status" value="1"/>
</dbReference>
<comment type="function">
    <text evidence="9">Required for ribosome biogenesis. Part of a complex which catalyzes pseudouridylation of rRNA. This involves the isomerization of uridine such that the ribose is subsequently attached to C5, instead of the normal N1. Pseudouridine ("psi") residues may serve to stabilize the conformation of rRNAs.</text>
</comment>